<proteinExistence type="predicted"/>
<dbReference type="AlphaFoldDB" id="A0A846MWM2"/>
<protein>
    <submittedName>
        <fullName evidence="2">Uncharacterized protein (TIGR02217 family)</fullName>
    </submittedName>
</protein>
<comment type="caution">
    <text evidence="2">The sequence shown here is derived from an EMBL/GenBank/DDBJ whole genome shotgun (WGS) entry which is preliminary data.</text>
</comment>
<dbReference type="RefSeq" id="WP_167081412.1">
    <property type="nucleotide sequence ID" value="NZ_BAAADC010000001.1"/>
</dbReference>
<dbReference type="Pfam" id="PF09343">
    <property type="entry name" value="DUF2460"/>
    <property type="match status" value="1"/>
</dbReference>
<evidence type="ECO:0000259" key="1">
    <source>
        <dbReference type="Pfam" id="PF09343"/>
    </source>
</evidence>
<accession>A0A846MWM2</accession>
<dbReference type="EMBL" id="JAASRM010000001">
    <property type="protein sequence ID" value="NIK87629.1"/>
    <property type="molecule type" value="Genomic_DNA"/>
</dbReference>
<dbReference type="InterPro" id="IPR011740">
    <property type="entry name" value="DUF2460"/>
</dbReference>
<evidence type="ECO:0000313" key="3">
    <source>
        <dbReference type="Proteomes" id="UP000570514"/>
    </source>
</evidence>
<feature type="domain" description="DUF2460" evidence="1">
    <location>
        <begin position="3"/>
        <end position="205"/>
    </location>
</feature>
<organism evidence="2 3">
    <name type="scientific">Rhizomicrobium palustre</name>
    <dbReference type="NCBI Taxonomy" id="189966"/>
    <lineage>
        <taxon>Bacteria</taxon>
        <taxon>Pseudomonadati</taxon>
        <taxon>Pseudomonadota</taxon>
        <taxon>Alphaproteobacteria</taxon>
        <taxon>Micropepsales</taxon>
        <taxon>Micropepsaceae</taxon>
        <taxon>Rhizomicrobium</taxon>
    </lineage>
</organism>
<evidence type="ECO:0000313" key="2">
    <source>
        <dbReference type="EMBL" id="NIK87629.1"/>
    </source>
</evidence>
<dbReference type="NCBIfam" id="TIGR02217">
    <property type="entry name" value="chp_TIGR02217"/>
    <property type="match status" value="1"/>
</dbReference>
<sequence length="206" mass="22525">MFHEIRFPTTIAFHSHGGPERKTEIVTLGSGFEERNAVWAHGRRRYDIGYGLKTLDDIHAVIAFFEARLGRLYGFRFRDFTDYKSVSPTAPITPRDQVLATGDGTAKRFQLIKTYNSGPSSYQRPIVKPVASTLRIAVAGVEQSGFTLDAATGLVTLATAPSAGAAVTAGFEFDVPVRFDSDKLTVNLANFQAGEIPSITLVEIRV</sequence>
<reference evidence="2 3" key="1">
    <citation type="submission" date="2020-03" db="EMBL/GenBank/DDBJ databases">
        <title>Genomic Encyclopedia of Type Strains, Phase IV (KMG-IV): sequencing the most valuable type-strain genomes for metagenomic binning, comparative biology and taxonomic classification.</title>
        <authorList>
            <person name="Goeker M."/>
        </authorList>
    </citation>
    <scope>NUCLEOTIDE SEQUENCE [LARGE SCALE GENOMIC DNA]</scope>
    <source>
        <strain evidence="2 3">DSM 19867</strain>
    </source>
</reference>
<name>A0A846MWM2_9PROT</name>
<dbReference type="Proteomes" id="UP000570514">
    <property type="component" value="Unassembled WGS sequence"/>
</dbReference>
<keyword evidence="3" id="KW-1185">Reference proteome</keyword>
<gene>
    <name evidence="2" type="ORF">FHS83_000947</name>
</gene>